<feature type="compositionally biased region" description="Basic and acidic residues" evidence="1">
    <location>
        <begin position="1"/>
        <end position="19"/>
    </location>
</feature>
<evidence type="ECO:0008006" key="4">
    <source>
        <dbReference type="Google" id="ProtNLM"/>
    </source>
</evidence>
<organism evidence="2 3">
    <name type="scientific">Parabacteroides distasonis</name>
    <dbReference type="NCBI Taxonomy" id="823"/>
    <lineage>
        <taxon>Bacteria</taxon>
        <taxon>Pseudomonadati</taxon>
        <taxon>Bacteroidota</taxon>
        <taxon>Bacteroidia</taxon>
        <taxon>Bacteroidales</taxon>
        <taxon>Tannerellaceae</taxon>
        <taxon>Parabacteroides</taxon>
    </lineage>
</organism>
<sequence length="74" mass="8213">MGNILDRFRKPKETQEPKGIKRTRTIPPHVVACKVCDGRGIIDGHICEQCKGSGRVIVTCDVVTYVMAFVPETL</sequence>
<dbReference type="Gene3D" id="6.20.20.10">
    <property type="match status" value="1"/>
</dbReference>
<dbReference type="SUPFAM" id="SSF57938">
    <property type="entry name" value="DnaJ/Hsp40 cysteine-rich domain"/>
    <property type="match status" value="1"/>
</dbReference>
<evidence type="ECO:0000256" key="1">
    <source>
        <dbReference type="SAM" id="MobiDB-lite"/>
    </source>
</evidence>
<evidence type="ECO:0000313" key="3">
    <source>
        <dbReference type="Proteomes" id="UP000095332"/>
    </source>
</evidence>
<dbReference type="AlphaFoldDB" id="A0A174NY10"/>
<dbReference type="InterPro" id="IPR036410">
    <property type="entry name" value="HSP_DnaJ_Cys-rich_dom_sf"/>
</dbReference>
<evidence type="ECO:0000313" key="2">
    <source>
        <dbReference type="EMBL" id="CUP51727.1"/>
    </source>
</evidence>
<dbReference type="Proteomes" id="UP000095332">
    <property type="component" value="Unassembled WGS sequence"/>
</dbReference>
<reference evidence="2 3" key="1">
    <citation type="submission" date="2015-09" db="EMBL/GenBank/DDBJ databases">
        <authorList>
            <consortium name="Pathogen Informatics"/>
        </authorList>
    </citation>
    <scope>NUCLEOTIDE SEQUENCE [LARGE SCALE GENOMIC DNA]</scope>
    <source>
        <strain evidence="2 3">2789STDY5834948</strain>
    </source>
</reference>
<name>A0A174NY10_PARDI</name>
<dbReference type="EMBL" id="CZBM01000001">
    <property type="protein sequence ID" value="CUP51727.1"/>
    <property type="molecule type" value="Genomic_DNA"/>
</dbReference>
<proteinExistence type="predicted"/>
<feature type="region of interest" description="Disordered" evidence="1">
    <location>
        <begin position="1"/>
        <end position="21"/>
    </location>
</feature>
<gene>
    <name evidence="2" type="ORF">ERS852560_00174</name>
</gene>
<protein>
    <recommendedName>
        <fullName evidence="4">Molecular chaperone DnaJ</fullName>
    </recommendedName>
</protein>
<accession>A0A174NY10</accession>